<dbReference type="AlphaFoldDB" id="A0A2T6ZAN7"/>
<gene>
    <name evidence="1" type="ORF">B9Z19DRAFT_1097062</name>
</gene>
<evidence type="ECO:0000313" key="2">
    <source>
        <dbReference type="Proteomes" id="UP000244722"/>
    </source>
</evidence>
<accession>A0A2T6ZAN7</accession>
<reference evidence="1 2" key="1">
    <citation type="submission" date="2017-04" db="EMBL/GenBank/DDBJ databases">
        <title>Draft genome sequence of Tuber borchii Vittad., a whitish edible truffle.</title>
        <authorList>
            <consortium name="DOE Joint Genome Institute"/>
            <person name="Murat C."/>
            <person name="Kuo A."/>
            <person name="Barry K.W."/>
            <person name="Clum A."/>
            <person name="Dockter R.B."/>
            <person name="Fauchery L."/>
            <person name="Iotti M."/>
            <person name="Kohler A."/>
            <person name="Labutti K."/>
            <person name="Lindquist E.A."/>
            <person name="Lipzen A."/>
            <person name="Ohm R.A."/>
            <person name="Wang M."/>
            <person name="Grigoriev I.V."/>
            <person name="Zambonelli A."/>
            <person name="Martin F.M."/>
        </authorList>
    </citation>
    <scope>NUCLEOTIDE SEQUENCE [LARGE SCALE GENOMIC DNA]</scope>
    <source>
        <strain evidence="1 2">Tbo3840</strain>
    </source>
</reference>
<organism evidence="1 2">
    <name type="scientific">Tuber borchii</name>
    <name type="common">White truffle</name>
    <dbReference type="NCBI Taxonomy" id="42251"/>
    <lineage>
        <taxon>Eukaryota</taxon>
        <taxon>Fungi</taxon>
        <taxon>Dikarya</taxon>
        <taxon>Ascomycota</taxon>
        <taxon>Pezizomycotina</taxon>
        <taxon>Pezizomycetes</taxon>
        <taxon>Pezizales</taxon>
        <taxon>Tuberaceae</taxon>
        <taxon>Tuber</taxon>
    </lineage>
</organism>
<dbReference type="EMBL" id="NESQ01000506">
    <property type="protein sequence ID" value="PUU72561.1"/>
    <property type="molecule type" value="Genomic_DNA"/>
</dbReference>
<sequence length="65" mass="7185">MSYTSSQRSAVQQFIAFTACPERTAAKVPIYHSPLSPIPPSPPYLQVRAWPGPSMMEHKNQKGKG</sequence>
<evidence type="ECO:0000313" key="1">
    <source>
        <dbReference type="EMBL" id="PUU72561.1"/>
    </source>
</evidence>
<dbReference type="Proteomes" id="UP000244722">
    <property type="component" value="Unassembled WGS sequence"/>
</dbReference>
<name>A0A2T6ZAN7_TUBBO</name>
<keyword evidence="2" id="KW-1185">Reference proteome</keyword>
<proteinExistence type="predicted"/>
<comment type="caution">
    <text evidence="1">The sequence shown here is derived from an EMBL/GenBank/DDBJ whole genome shotgun (WGS) entry which is preliminary data.</text>
</comment>
<protein>
    <submittedName>
        <fullName evidence="1">Uncharacterized protein</fullName>
    </submittedName>
</protein>